<organism evidence="5 6">
    <name type="scientific">Ciona intestinalis</name>
    <name type="common">Transparent sea squirt</name>
    <name type="synonym">Ascidia intestinalis</name>
    <dbReference type="NCBI Taxonomy" id="7719"/>
    <lineage>
        <taxon>Eukaryota</taxon>
        <taxon>Metazoa</taxon>
        <taxon>Chordata</taxon>
        <taxon>Tunicata</taxon>
        <taxon>Ascidiacea</taxon>
        <taxon>Phlebobranchia</taxon>
        <taxon>Cionidae</taxon>
        <taxon>Ciona</taxon>
    </lineage>
</organism>
<evidence type="ECO:0000313" key="5">
    <source>
        <dbReference type="Ensembl" id="ENSCINP00000014490.2"/>
    </source>
</evidence>
<dbReference type="PROSITE" id="PS50137">
    <property type="entry name" value="DS_RBD"/>
    <property type="match status" value="1"/>
</dbReference>
<dbReference type="Ensembl" id="ENSCINT00000014490.2">
    <property type="protein sequence ID" value="ENSCINP00000014490.2"/>
    <property type="gene ID" value="ENSCING00000007049.2"/>
</dbReference>
<dbReference type="GO" id="GO:0003723">
    <property type="term" value="F:RNA binding"/>
    <property type="evidence" value="ECO:0007669"/>
    <property type="project" value="UniProtKB-UniRule"/>
</dbReference>
<dbReference type="Pfam" id="PF01585">
    <property type="entry name" value="G-patch"/>
    <property type="match status" value="1"/>
</dbReference>
<dbReference type="Pfam" id="PF00035">
    <property type="entry name" value="dsrm"/>
    <property type="match status" value="1"/>
</dbReference>
<dbReference type="InterPro" id="IPR000467">
    <property type="entry name" value="G_patch_dom"/>
</dbReference>
<reference evidence="6" key="1">
    <citation type="journal article" date="2002" name="Science">
        <title>The draft genome of Ciona intestinalis: insights into chordate and vertebrate origins.</title>
        <authorList>
            <person name="Dehal P."/>
            <person name="Satou Y."/>
            <person name="Campbell R.K."/>
            <person name="Chapman J."/>
            <person name="Degnan B."/>
            <person name="De Tomaso A."/>
            <person name="Davidson B."/>
            <person name="Di Gregorio A."/>
            <person name="Gelpke M."/>
            <person name="Goodstein D.M."/>
            <person name="Harafuji N."/>
            <person name="Hastings K.E."/>
            <person name="Ho I."/>
            <person name="Hotta K."/>
            <person name="Huang W."/>
            <person name="Kawashima T."/>
            <person name="Lemaire P."/>
            <person name="Martinez D."/>
            <person name="Meinertzhagen I.A."/>
            <person name="Necula S."/>
            <person name="Nonaka M."/>
            <person name="Putnam N."/>
            <person name="Rash S."/>
            <person name="Saiga H."/>
            <person name="Satake M."/>
            <person name="Terry A."/>
            <person name="Yamada L."/>
            <person name="Wang H.G."/>
            <person name="Awazu S."/>
            <person name="Azumi K."/>
            <person name="Boore J."/>
            <person name="Branno M."/>
            <person name="Chin-Bow S."/>
            <person name="DeSantis R."/>
            <person name="Doyle S."/>
            <person name="Francino P."/>
            <person name="Keys D.N."/>
            <person name="Haga S."/>
            <person name="Hayashi H."/>
            <person name="Hino K."/>
            <person name="Imai K.S."/>
            <person name="Inaba K."/>
            <person name="Kano S."/>
            <person name="Kobayashi K."/>
            <person name="Kobayashi M."/>
            <person name="Lee B.I."/>
            <person name="Makabe K.W."/>
            <person name="Manohar C."/>
            <person name="Matassi G."/>
            <person name="Medina M."/>
            <person name="Mochizuki Y."/>
            <person name="Mount S."/>
            <person name="Morishita T."/>
            <person name="Miura S."/>
            <person name="Nakayama A."/>
            <person name="Nishizaka S."/>
            <person name="Nomoto H."/>
            <person name="Ohta F."/>
            <person name="Oishi K."/>
            <person name="Rigoutsos I."/>
            <person name="Sano M."/>
            <person name="Sasaki A."/>
            <person name="Sasakura Y."/>
            <person name="Shoguchi E."/>
            <person name="Shin-i T."/>
            <person name="Spagnuolo A."/>
            <person name="Stainier D."/>
            <person name="Suzuki M.M."/>
            <person name="Tassy O."/>
            <person name="Takatori N."/>
            <person name="Tokuoka M."/>
            <person name="Yagi K."/>
            <person name="Yoshizaki F."/>
            <person name="Wada S."/>
            <person name="Zhang C."/>
            <person name="Hyatt P.D."/>
            <person name="Larimer F."/>
            <person name="Detter C."/>
            <person name="Doggett N."/>
            <person name="Glavina T."/>
            <person name="Hawkins T."/>
            <person name="Richardson P."/>
            <person name="Lucas S."/>
            <person name="Kohara Y."/>
            <person name="Levine M."/>
            <person name="Satoh N."/>
            <person name="Rokhsar D.S."/>
        </authorList>
    </citation>
    <scope>NUCLEOTIDE SEQUENCE [LARGE SCALE GENOMIC DNA]</scope>
</reference>
<dbReference type="Gene3D" id="3.30.160.20">
    <property type="match status" value="1"/>
</dbReference>
<name>F6ZBX8_CIOIN</name>
<dbReference type="GO" id="GO:0043484">
    <property type="term" value="P:regulation of RNA splicing"/>
    <property type="evidence" value="ECO:0007669"/>
    <property type="project" value="InterPro"/>
</dbReference>
<sequence>SRSRKHRRRSHSRSRSPKISKEDKVKLLEIAKANVLAQHRADSTLTNLSTESLAVMRSGGVTVEQLTGVCKDIMDGKREVTVQNEAKINHPYQVKEAPSITINIKVRSQVPVPPVANRPLAILSKEFPVSSGSQHQREDVYGKWEPIQKEEKKDEIKNKVIKKPAVEENNTLMIKDVIAERVHAVRELESNPSNETALNNMQQMQVKLDKWMRSKIIPGQFTGSSGLQPLSRMELERGQQAWANNSTLNSGKQVGGIGKALLQKMGWKEGEPLGKTMTGSLEPLRVNVKTDRKALIPAGPVAHKGNFTAVRDLSGKHPVSALMEICSKRKWSQPNFQLVHNSGPDHQRFFMFKVTINGQEYQPSTPSVNKKLAKANSASVALQGMGLIPKILMYFRSVIKSSSRL</sequence>
<feature type="region of interest" description="Disordered" evidence="2">
    <location>
        <begin position="1"/>
        <end position="22"/>
    </location>
</feature>
<evidence type="ECO:0000259" key="3">
    <source>
        <dbReference type="PROSITE" id="PS50137"/>
    </source>
</evidence>
<keyword evidence="6" id="KW-1185">Reference proteome</keyword>
<dbReference type="PANTHER" id="PTHR46528">
    <property type="entry name" value="PROTEIN SON"/>
    <property type="match status" value="1"/>
</dbReference>
<dbReference type="HOGENOM" id="CLU_015129_1_0_1"/>
<dbReference type="InterPro" id="IPR014720">
    <property type="entry name" value="dsRBD_dom"/>
</dbReference>
<proteinExistence type="predicted"/>
<protein>
    <recommendedName>
        <fullName evidence="7">G-patch domain-containing protein</fullName>
    </recommendedName>
</protein>
<dbReference type="GeneTree" id="ENSGT00730000111141"/>
<dbReference type="Proteomes" id="UP000008144">
    <property type="component" value="Unassembled WGS sequence"/>
</dbReference>
<feature type="compositionally biased region" description="Basic residues" evidence="2">
    <location>
        <begin position="1"/>
        <end position="18"/>
    </location>
</feature>
<dbReference type="FunFam" id="3.30.160.20:FF:000053">
    <property type="entry name" value="protein SON isoform X1"/>
    <property type="match status" value="1"/>
</dbReference>
<dbReference type="SMART" id="SM00358">
    <property type="entry name" value="DSRM"/>
    <property type="match status" value="1"/>
</dbReference>
<dbReference type="GO" id="GO:0051726">
    <property type="term" value="P:regulation of cell cycle"/>
    <property type="evidence" value="ECO:0007669"/>
    <property type="project" value="InterPro"/>
</dbReference>
<evidence type="ECO:0000256" key="1">
    <source>
        <dbReference type="PROSITE-ProRule" id="PRU00266"/>
    </source>
</evidence>
<feature type="domain" description="G-patch" evidence="4">
    <location>
        <begin position="254"/>
        <end position="300"/>
    </location>
</feature>
<dbReference type="InterPro" id="IPR032922">
    <property type="entry name" value="SON"/>
</dbReference>
<reference evidence="5" key="2">
    <citation type="submission" date="2025-08" db="UniProtKB">
        <authorList>
            <consortium name="Ensembl"/>
        </authorList>
    </citation>
    <scope>IDENTIFICATION</scope>
</reference>
<reference evidence="5" key="3">
    <citation type="submission" date="2025-09" db="UniProtKB">
        <authorList>
            <consortium name="Ensembl"/>
        </authorList>
    </citation>
    <scope>IDENTIFICATION</scope>
</reference>
<feature type="domain" description="DRBM" evidence="3">
    <location>
        <begin position="317"/>
        <end position="387"/>
    </location>
</feature>
<evidence type="ECO:0000313" key="6">
    <source>
        <dbReference type="Proteomes" id="UP000008144"/>
    </source>
</evidence>
<dbReference type="OMA" id="SATMNER"/>
<dbReference type="STRING" id="7719.ENSCINP00000014490"/>
<evidence type="ECO:0008006" key="7">
    <source>
        <dbReference type="Google" id="ProtNLM"/>
    </source>
</evidence>
<dbReference type="SUPFAM" id="SSF54768">
    <property type="entry name" value="dsRNA-binding domain-like"/>
    <property type="match status" value="1"/>
</dbReference>
<dbReference type="InParanoid" id="F6ZBX8"/>
<dbReference type="AlphaFoldDB" id="F6ZBX8"/>
<dbReference type="SMART" id="SM00443">
    <property type="entry name" value="G_patch"/>
    <property type="match status" value="1"/>
</dbReference>
<accession>F6ZBX8</accession>
<evidence type="ECO:0000259" key="4">
    <source>
        <dbReference type="PROSITE" id="PS50174"/>
    </source>
</evidence>
<dbReference type="PROSITE" id="PS50174">
    <property type="entry name" value="G_PATCH"/>
    <property type="match status" value="1"/>
</dbReference>
<keyword evidence="1" id="KW-0694">RNA-binding</keyword>
<dbReference type="CDD" id="cd19870">
    <property type="entry name" value="DSRM_SON-like"/>
    <property type="match status" value="1"/>
</dbReference>
<evidence type="ECO:0000256" key="2">
    <source>
        <dbReference type="SAM" id="MobiDB-lite"/>
    </source>
</evidence>
<dbReference type="PANTHER" id="PTHR46528:SF1">
    <property type="entry name" value="PROTEIN SON"/>
    <property type="match status" value="1"/>
</dbReference>